<evidence type="ECO:0000313" key="6">
    <source>
        <dbReference type="EMBL" id="KAF8821490.1"/>
    </source>
</evidence>
<protein>
    <submittedName>
        <fullName evidence="6">Hemimethylated Dna binding domain-containing protein</fullName>
    </submittedName>
</protein>
<evidence type="ECO:0000256" key="1">
    <source>
        <dbReference type="ARBA" id="ARBA00004240"/>
    </source>
</evidence>
<evidence type="ECO:0000256" key="4">
    <source>
        <dbReference type="ARBA" id="ARBA00023157"/>
    </source>
</evidence>
<organism evidence="6 7">
    <name type="scientific">Cardiosporidium cionae</name>
    <dbReference type="NCBI Taxonomy" id="476202"/>
    <lineage>
        <taxon>Eukaryota</taxon>
        <taxon>Sar</taxon>
        <taxon>Alveolata</taxon>
        <taxon>Apicomplexa</taxon>
        <taxon>Aconoidasida</taxon>
        <taxon>Nephromycida</taxon>
        <taxon>Cardiosporidium</taxon>
    </lineage>
</organism>
<dbReference type="Proteomes" id="UP000823046">
    <property type="component" value="Unassembled WGS sequence"/>
</dbReference>
<evidence type="ECO:0000256" key="2">
    <source>
        <dbReference type="ARBA" id="ARBA00022729"/>
    </source>
</evidence>
<evidence type="ECO:0000313" key="7">
    <source>
        <dbReference type="Proteomes" id="UP000823046"/>
    </source>
</evidence>
<dbReference type="Pfam" id="PF08755">
    <property type="entry name" value="YccV-like"/>
    <property type="match status" value="1"/>
</dbReference>
<comment type="subcellular location">
    <subcellularLocation>
        <location evidence="1">Endoplasmic reticulum</location>
    </subcellularLocation>
</comment>
<dbReference type="PANTHER" id="PTHR15414">
    <property type="entry name" value="OS-9-RELATED"/>
    <property type="match status" value="1"/>
</dbReference>
<gene>
    <name evidence="6" type="ORF">IE077_001973</name>
</gene>
<evidence type="ECO:0000256" key="3">
    <source>
        <dbReference type="ARBA" id="ARBA00022824"/>
    </source>
</evidence>
<keyword evidence="4" id="KW-1015">Disulfide bond</keyword>
<dbReference type="InterPro" id="IPR011722">
    <property type="entry name" value="Hemimethylated_DNA-bd_dom"/>
</dbReference>
<keyword evidence="2" id="KW-0732">Signal</keyword>
<dbReference type="PANTHER" id="PTHR15414:SF0">
    <property type="entry name" value="ENDOPLASMIC RETICULUM LECTIN 1"/>
    <property type="match status" value="1"/>
</dbReference>
<dbReference type="SUPFAM" id="SSF141255">
    <property type="entry name" value="YccV-like"/>
    <property type="match status" value="1"/>
</dbReference>
<keyword evidence="3" id="KW-0256">Endoplasmic reticulum</keyword>
<accession>A0ABQ7JC35</accession>
<comment type="caution">
    <text evidence="6">The sequence shown here is derived from an EMBL/GenBank/DDBJ whole genome shotgun (WGS) entry which is preliminary data.</text>
</comment>
<feature type="domain" description="MRH" evidence="5">
    <location>
        <begin position="283"/>
        <end position="447"/>
    </location>
</feature>
<dbReference type="InterPro" id="IPR044865">
    <property type="entry name" value="MRH_dom"/>
</dbReference>
<dbReference type="EMBL" id="JADAQX010000174">
    <property type="protein sequence ID" value="KAF8821490.1"/>
    <property type="molecule type" value="Genomic_DNA"/>
</dbReference>
<dbReference type="InterPro" id="IPR045149">
    <property type="entry name" value="OS-9-like"/>
</dbReference>
<name>A0ABQ7JC35_9APIC</name>
<sequence length="699" mass="80873">MFKMAGVGCGIRDAKPSFWVLSLPFRCILFIILLCCCPSSTAALPTLLSSDRMSNIRLDFSMTAEQLPIADYSPEQLLNTAIAAQNFLCILPRKQHGEPLSNLDVGHGEATKIELENGRLSSTTPHHRHLPPPKLQYADPQIEEYLKLARLANYIGKCMHLKELHEQRVYIICFRVSLTIGKLKGEDKGGIPISTVDLVEHFDQESERLWANGSLSQWYFNKETGNSTKVIFSCGPSFWNSSAIIRISPSVTMISLKGPTFCDYRESNPFKPPLTHLLTDFQDWCVNTTYSSSTWNYEFCYPDSLIQYHFRPGNDKTEIFLLGTLLEGPVVMSWFFHSWQDGYPMLRSGLREKYRNNYKRYTYLPLELVPFPQHLMPTQEYKTQKALLLHLKNGTRCLDYRSYRDAKIYFICPENFLAIKKNYLHSVSEVNICEYEAVIVSLYACSHPELLPPMKPLIEEIRCYPKAERLPSISSSNNLYNESLQNSSISQKRAEAHTLYSSFIALESLPANFTFIPFMETPHIYFGFGKYIRKRFSEISPLFRVGDVVRHRWWYYRAVILSWDSECYAPSSWTSKVYREYAYKYKQWPHYLLLVQQSDLPSSVSLLYTYVPEIGLTFCTEEECQLNPPYLDEYFSHFNPTLKRWIPKQEDLDNFKCDFPTDFDVSSSVAAAASPSTMEKNFSIEKDSSSYTFSFHEEL</sequence>
<dbReference type="Gene3D" id="2.30.30.390">
    <property type="entry name" value="Hemimethylated DNA-binding domain"/>
    <property type="match status" value="1"/>
</dbReference>
<reference evidence="6 7" key="1">
    <citation type="journal article" date="2020" name="bioRxiv">
        <title>Metabolic contributions of an alphaproteobacterial endosymbiont in the apicomplexan Cardiosporidium cionae.</title>
        <authorList>
            <person name="Hunter E.S."/>
            <person name="Paight C.J."/>
            <person name="Lane C.E."/>
        </authorList>
    </citation>
    <scope>NUCLEOTIDE SEQUENCE [LARGE SCALE GENOMIC DNA]</scope>
    <source>
        <strain evidence="6">ESH_2018</strain>
    </source>
</reference>
<dbReference type="SMART" id="SM00992">
    <property type="entry name" value="YccV-like"/>
    <property type="match status" value="1"/>
</dbReference>
<dbReference type="PROSITE" id="PS51914">
    <property type="entry name" value="MRH"/>
    <property type="match status" value="1"/>
</dbReference>
<dbReference type="Gene3D" id="2.70.130.10">
    <property type="entry name" value="Mannose-6-phosphate receptor binding domain"/>
    <property type="match status" value="1"/>
</dbReference>
<dbReference type="InterPro" id="IPR036623">
    <property type="entry name" value="Hemimethylated_DNA-bd_sf"/>
</dbReference>
<evidence type="ECO:0000259" key="5">
    <source>
        <dbReference type="PROSITE" id="PS51914"/>
    </source>
</evidence>
<dbReference type="NCBIfam" id="TIGR02097">
    <property type="entry name" value="yccV"/>
    <property type="match status" value="1"/>
</dbReference>
<keyword evidence="7" id="KW-1185">Reference proteome</keyword>
<proteinExistence type="predicted"/>
<dbReference type="InterPro" id="IPR009011">
    <property type="entry name" value="Man6P_isomerase_rcpt-bd_dom_sf"/>
</dbReference>